<keyword evidence="1" id="KW-0472">Membrane</keyword>
<dbReference type="RefSeq" id="WP_150022643.1">
    <property type="nucleotide sequence ID" value="NZ_VWOJ01000002.1"/>
</dbReference>
<evidence type="ECO:0000313" key="2">
    <source>
        <dbReference type="EMBL" id="KAA5803375.1"/>
    </source>
</evidence>
<keyword evidence="3" id="KW-1185">Reference proteome</keyword>
<sequence>MNKTALLIVSLGALLAASIGLAAWSFIGQELQITWQGWLAMGLGAGLSIALGAGLMALVFFSARHGHDDVDHEL</sequence>
<keyword evidence="1" id="KW-1133">Transmembrane helix</keyword>
<keyword evidence="1" id="KW-0812">Transmembrane</keyword>
<name>A0A5M6ZGN6_9PROT</name>
<evidence type="ECO:0000256" key="1">
    <source>
        <dbReference type="SAM" id="Phobius"/>
    </source>
</evidence>
<dbReference type="Proteomes" id="UP000325122">
    <property type="component" value="Unassembled WGS sequence"/>
</dbReference>
<feature type="transmembrane region" description="Helical" evidence="1">
    <location>
        <begin position="38"/>
        <end position="61"/>
    </location>
</feature>
<accession>A0A5M6ZGN6</accession>
<gene>
    <name evidence="2" type="ORF">F1654_06080</name>
</gene>
<dbReference type="EMBL" id="VWOJ01000002">
    <property type="protein sequence ID" value="KAA5803375.1"/>
    <property type="molecule type" value="Genomic_DNA"/>
</dbReference>
<dbReference type="AlphaFoldDB" id="A0A5M6ZGN6"/>
<evidence type="ECO:0000313" key="3">
    <source>
        <dbReference type="Proteomes" id="UP000325122"/>
    </source>
</evidence>
<reference evidence="2 3" key="1">
    <citation type="submission" date="2019-09" db="EMBL/GenBank/DDBJ databases">
        <authorList>
            <person name="Kevbrin V."/>
            <person name="Grouzdev D.S."/>
        </authorList>
    </citation>
    <scope>NUCLEOTIDE SEQUENCE [LARGE SCALE GENOMIC DNA]</scope>
    <source>
        <strain evidence="2 3">G-192</strain>
    </source>
</reference>
<proteinExistence type="predicted"/>
<comment type="caution">
    <text evidence="2">The sequence shown here is derived from an EMBL/GenBank/DDBJ whole genome shotgun (WGS) entry which is preliminary data.</text>
</comment>
<organism evidence="2 3">
    <name type="scientific">Alkalicaulis satelles</name>
    <dbReference type="NCBI Taxonomy" id="2609175"/>
    <lineage>
        <taxon>Bacteria</taxon>
        <taxon>Pseudomonadati</taxon>
        <taxon>Pseudomonadota</taxon>
        <taxon>Alphaproteobacteria</taxon>
        <taxon>Maricaulales</taxon>
        <taxon>Maricaulaceae</taxon>
        <taxon>Alkalicaulis</taxon>
    </lineage>
</organism>
<protein>
    <submittedName>
        <fullName evidence="2">Uncharacterized protein</fullName>
    </submittedName>
</protein>